<dbReference type="RefSeq" id="XP_013312441.1">
    <property type="nucleotide sequence ID" value="XM_013456987.1"/>
</dbReference>
<dbReference type="PANTHER" id="PTHR12753">
    <property type="entry name" value="AD-003 - RELATED"/>
    <property type="match status" value="1"/>
</dbReference>
<gene>
    <name evidence="12" type="ORF">PV05_10539</name>
</gene>
<keyword evidence="2" id="KW-0489">Methyltransferase</keyword>
<accession>A0A0D2CPG8</accession>
<dbReference type="InterPro" id="IPR029063">
    <property type="entry name" value="SAM-dependent_MTases_sf"/>
</dbReference>
<dbReference type="GeneID" id="25332447"/>
<dbReference type="GO" id="GO:0071885">
    <property type="term" value="F:N-terminal protein N-methyltransferase activity"/>
    <property type="evidence" value="ECO:0007669"/>
    <property type="project" value="UniProtKB-EC"/>
</dbReference>
<evidence type="ECO:0000256" key="8">
    <source>
        <dbReference type="ARBA" id="ARBA00047306"/>
    </source>
</evidence>
<dbReference type="PANTHER" id="PTHR12753:SF0">
    <property type="entry name" value="ALPHA N-TERMINAL PROTEIN METHYLTRANSFERASE 1"/>
    <property type="match status" value="1"/>
</dbReference>
<comment type="catalytic activity">
    <reaction evidence="10">
        <text>N-terminal L-alanyl-L-prolyl-L-lysyl-[protein] + 3 S-adenosyl-L-methionine = N-terminal N,N,N-trimethyl-L-alanyl-L-prolyl-L-lysyl-[protein] + 3 S-adenosyl-L-homocysteine + 3 H(+)</text>
        <dbReference type="Rhea" id="RHEA:54712"/>
        <dbReference type="Rhea" id="RHEA-COMP:13785"/>
        <dbReference type="Rhea" id="RHEA-COMP:13971"/>
        <dbReference type="ChEBI" id="CHEBI:15378"/>
        <dbReference type="ChEBI" id="CHEBI:57856"/>
        <dbReference type="ChEBI" id="CHEBI:59789"/>
        <dbReference type="ChEBI" id="CHEBI:138057"/>
        <dbReference type="ChEBI" id="CHEBI:138315"/>
        <dbReference type="EC" id="2.1.1.244"/>
    </reaction>
</comment>
<dbReference type="InterPro" id="IPR008576">
    <property type="entry name" value="MeTrfase_NTM1"/>
</dbReference>
<dbReference type="GO" id="GO:0005737">
    <property type="term" value="C:cytoplasm"/>
    <property type="evidence" value="ECO:0007669"/>
    <property type="project" value="TreeGrafter"/>
</dbReference>
<dbReference type="GO" id="GO:0032259">
    <property type="term" value="P:methylation"/>
    <property type="evidence" value="ECO:0007669"/>
    <property type="project" value="UniProtKB-KW"/>
</dbReference>
<evidence type="ECO:0000256" key="4">
    <source>
        <dbReference type="ARBA" id="ARBA00022691"/>
    </source>
</evidence>
<dbReference type="Gene3D" id="3.40.50.150">
    <property type="entry name" value="Vaccinia Virus protein VP39"/>
    <property type="match status" value="1"/>
</dbReference>
<dbReference type="EC" id="2.1.1.244" evidence="5"/>
<evidence type="ECO:0000256" key="7">
    <source>
        <dbReference type="ARBA" id="ARBA00043129"/>
    </source>
</evidence>
<evidence type="ECO:0000256" key="5">
    <source>
        <dbReference type="ARBA" id="ARBA00039112"/>
    </source>
</evidence>
<dbReference type="AlphaFoldDB" id="A0A0D2CPG8"/>
<reference evidence="12 13" key="1">
    <citation type="submission" date="2015-01" db="EMBL/GenBank/DDBJ databases">
        <title>The Genome Sequence of Exophiala xenobiotica CBS118157.</title>
        <authorList>
            <consortium name="The Broad Institute Genomics Platform"/>
            <person name="Cuomo C."/>
            <person name="de Hoog S."/>
            <person name="Gorbushina A."/>
            <person name="Stielow B."/>
            <person name="Teixiera M."/>
            <person name="Abouelleil A."/>
            <person name="Chapman S.B."/>
            <person name="Priest M."/>
            <person name="Young S.K."/>
            <person name="Wortman J."/>
            <person name="Nusbaum C."/>
            <person name="Birren B."/>
        </authorList>
    </citation>
    <scope>NUCLEOTIDE SEQUENCE [LARGE SCALE GENOMIC DNA]</scope>
    <source>
        <strain evidence="12 13">CBS 118157</strain>
    </source>
</reference>
<evidence type="ECO:0000313" key="12">
    <source>
        <dbReference type="EMBL" id="KIW51857.1"/>
    </source>
</evidence>
<feature type="compositionally biased region" description="Basic and acidic residues" evidence="11">
    <location>
        <begin position="250"/>
        <end position="264"/>
    </location>
</feature>
<dbReference type="STRING" id="348802.A0A0D2CPG8"/>
<evidence type="ECO:0000313" key="13">
    <source>
        <dbReference type="Proteomes" id="UP000054342"/>
    </source>
</evidence>
<keyword evidence="3" id="KW-0808">Transferase</keyword>
<sequence length="378" mass="42581">MKWPQFRIDSTLSHPLLVSLVACTISTKLSRSFRPQDSTSIVQRAACTAHNMADLEKSDTDARISIPDQLAYWAQISADDNGMLGGYPQISRIDIQFSRTFLRKLQRMYPDKSQERGATTTTTTKYAFRHCLETGAGIGRVTFNLLSSMCEKIDVIEPIEKFTAMLTAKDSPLVKAGQLRRVWNVPLQEWTADSVPSYEYCGDERGVDMDADADVDVDRDHHPNPSEEQQQQQQIGSTVKANANANTRGKSHDAEREENRQGEQGGRRYDLIYNQWCLNHLTFASLVQFFRSLIPLLAKGGWIIVKENLSTEASGADTFWEEDSSVARSDRNWRASFERAGLKVVWTQLQTGFPKSLGLLPVRMYALRPLEGRGLKGP</sequence>
<evidence type="ECO:0000256" key="1">
    <source>
        <dbReference type="ARBA" id="ARBA00009059"/>
    </source>
</evidence>
<dbReference type="SUPFAM" id="SSF53335">
    <property type="entry name" value="S-adenosyl-L-methionine-dependent methyltransferases"/>
    <property type="match status" value="1"/>
</dbReference>
<dbReference type="PROSITE" id="PS51257">
    <property type="entry name" value="PROKAR_LIPOPROTEIN"/>
    <property type="match status" value="1"/>
</dbReference>
<keyword evidence="13" id="KW-1185">Reference proteome</keyword>
<comment type="catalytic activity">
    <reaction evidence="8">
        <text>N-terminal L-seryl-L-prolyl-L-lysyl-[protein] + 3 S-adenosyl-L-methionine = N-terminal N,N,N-trimethyl-L-seryl-L-prolyl-L-lysyl-[protein] + 3 S-adenosyl-L-homocysteine + 3 H(+)</text>
        <dbReference type="Rhea" id="RHEA:54724"/>
        <dbReference type="Rhea" id="RHEA-COMP:13789"/>
        <dbReference type="Rhea" id="RHEA-COMP:13973"/>
        <dbReference type="ChEBI" id="CHEBI:15378"/>
        <dbReference type="ChEBI" id="CHEBI:57856"/>
        <dbReference type="ChEBI" id="CHEBI:59789"/>
        <dbReference type="ChEBI" id="CHEBI:138061"/>
        <dbReference type="ChEBI" id="CHEBI:138317"/>
        <dbReference type="EC" id="2.1.1.244"/>
    </reaction>
</comment>
<keyword evidence="4" id="KW-0949">S-adenosyl-L-methionine</keyword>
<dbReference type="HOGENOM" id="CLU_055356_2_1_1"/>
<comment type="similarity">
    <text evidence="1">Belongs to the methyltransferase superfamily. NTM1 family.</text>
</comment>
<evidence type="ECO:0000256" key="3">
    <source>
        <dbReference type="ARBA" id="ARBA00022679"/>
    </source>
</evidence>
<feature type="compositionally biased region" description="Basic and acidic residues" evidence="11">
    <location>
        <begin position="216"/>
        <end position="225"/>
    </location>
</feature>
<name>A0A0D2CPG8_9EURO</name>
<feature type="region of interest" description="Disordered" evidence="11">
    <location>
        <begin position="215"/>
        <end position="264"/>
    </location>
</feature>
<dbReference type="Pfam" id="PF05891">
    <property type="entry name" value="Methyltransf_PK"/>
    <property type="match status" value="2"/>
</dbReference>
<evidence type="ECO:0000256" key="10">
    <source>
        <dbReference type="ARBA" id="ARBA00048167"/>
    </source>
</evidence>
<organism evidence="12 13">
    <name type="scientific">Exophiala xenobiotica</name>
    <dbReference type="NCBI Taxonomy" id="348802"/>
    <lineage>
        <taxon>Eukaryota</taxon>
        <taxon>Fungi</taxon>
        <taxon>Dikarya</taxon>
        <taxon>Ascomycota</taxon>
        <taxon>Pezizomycotina</taxon>
        <taxon>Eurotiomycetes</taxon>
        <taxon>Chaetothyriomycetidae</taxon>
        <taxon>Chaetothyriales</taxon>
        <taxon>Herpotrichiellaceae</taxon>
        <taxon>Exophiala</taxon>
    </lineage>
</organism>
<evidence type="ECO:0000256" key="9">
    <source>
        <dbReference type="ARBA" id="ARBA00047885"/>
    </source>
</evidence>
<evidence type="ECO:0000256" key="2">
    <source>
        <dbReference type="ARBA" id="ARBA00022603"/>
    </source>
</evidence>
<dbReference type="OrthoDB" id="1298661at2759"/>
<dbReference type="EMBL" id="KN847322">
    <property type="protein sequence ID" value="KIW51857.1"/>
    <property type="molecule type" value="Genomic_DNA"/>
</dbReference>
<evidence type="ECO:0000256" key="11">
    <source>
        <dbReference type="SAM" id="MobiDB-lite"/>
    </source>
</evidence>
<protein>
    <recommendedName>
        <fullName evidence="6">Alpha N-terminal protein methyltransferase 1</fullName>
        <ecNumber evidence="5">2.1.1.244</ecNumber>
    </recommendedName>
    <alternativeName>
        <fullName evidence="7">X-Pro-Lys N-terminal protein methyltransferase 1</fullName>
    </alternativeName>
</protein>
<dbReference type="Proteomes" id="UP000054342">
    <property type="component" value="Unassembled WGS sequence"/>
</dbReference>
<feature type="compositionally biased region" description="Polar residues" evidence="11">
    <location>
        <begin position="235"/>
        <end position="248"/>
    </location>
</feature>
<evidence type="ECO:0000256" key="6">
    <source>
        <dbReference type="ARBA" id="ARBA00039449"/>
    </source>
</evidence>
<comment type="catalytic activity">
    <reaction evidence="9">
        <text>N-terminal L-prolyl-L-prolyl-L-lysyl-[protein] + 2 S-adenosyl-L-methionine = N-terminal N,N-dimethyl-L-prolyl-L-prolyl-L-lysyl-[protein] + 2 S-adenosyl-L-homocysteine + 2 H(+)</text>
        <dbReference type="Rhea" id="RHEA:54736"/>
        <dbReference type="Rhea" id="RHEA-COMP:13787"/>
        <dbReference type="Rhea" id="RHEA-COMP:13974"/>
        <dbReference type="ChEBI" id="CHEBI:15378"/>
        <dbReference type="ChEBI" id="CHEBI:57856"/>
        <dbReference type="ChEBI" id="CHEBI:59789"/>
        <dbReference type="ChEBI" id="CHEBI:138059"/>
        <dbReference type="ChEBI" id="CHEBI:138318"/>
        <dbReference type="EC" id="2.1.1.244"/>
    </reaction>
</comment>
<proteinExistence type="inferred from homology"/>